<dbReference type="PANTHER" id="PTHR33734:SF22">
    <property type="entry name" value="MEMBRANE-BOUND LYTIC MUREIN TRANSGLYCOSYLASE D"/>
    <property type="match status" value="1"/>
</dbReference>
<keyword evidence="3" id="KW-0378">Hydrolase</keyword>
<dbReference type="GO" id="GO:0008932">
    <property type="term" value="F:lytic endotransglycosylase activity"/>
    <property type="evidence" value="ECO:0007669"/>
    <property type="project" value="TreeGrafter"/>
</dbReference>
<sequence length="467" mass="51695">MIMMKKIILPVLILFIHVVSFAGVQDSIGVTKLNNKLHVQYMVSPGETIYGISTKYGVSLTDLFDINPELENGLKVGQVVNIPYNPSAMAKTSQSAASKPNAQVYKVQPGDTYYGIAKKYNTSVEQLLKMNNMDLKAGQEIVVGYNNTTTTATNPDTKTTTTPTAVNPTTNTATTKTPTTTTTTTPTKSPETPPATVESNQPALTSVSNFAPPFNDMGTPYTYDSSRKQILVVPFDPYLYFSDADDEIAGKSNMQRTKVREVFRKRLNTLLKAPGYETIHLLGGSNSDSLTDLNKIYSSVSYNYQAAINNPNSIEAKQAQTSAATSTTTAKKGNWMKNTVGSITGSQEPVSQYNTPADNGKYFGVSVKNPDFFKYFDEKYSIDYYIFINQFEVKTNYENCLDRAALNYERTFTVHYSIFDKTGKQIAGDKFKVHYNSNNCYVYQIASDNVPKMAQKIINQLPPPNAK</sequence>
<dbReference type="EMBL" id="CP000383">
    <property type="protein sequence ID" value="ABG60235.1"/>
    <property type="molecule type" value="Genomic_DNA"/>
</dbReference>
<protein>
    <submittedName>
        <fullName evidence="3">Peptidoglycan-binding protein with multiple lysin domains</fullName>
        <ecNumber evidence="3">3.2.1.-</ecNumber>
    </submittedName>
</protein>
<dbReference type="AlphaFoldDB" id="A0A6N4SUR8"/>
<gene>
    <name evidence="3" type="primary">mltD</name>
    <name evidence="3" type="ordered locus">CHU_2994</name>
</gene>
<proteinExistence type="predicted"/>
<dbReference type="Gene3D" id="3.10.350.10">
    <property type="entry name" value="LysM domain"/>
    <property type="match status" value="2"/>
</dbReference>
<accession>A0A6N4SUR8</accession>
<reference evidence="3 4" key="1">
    <citation type="journal article" date="2007" name="Appl. Environ. Microbiol.">
        <title>Genome sequence of the cellulolytic gliding bacterium Cytophaga hutchinsonii.</title>
        <authorList>
            <person name="Xie G."/>
            <person name="Bruce D.C."/>
            <person name="Challacombe J.F."/>
            <person name="Chertkov O."/>
            <person name="Detter J.C."/>
            <person name="Gilna P."/>
            <person name="Han C.S."/>
            <person name="Lucas S."/>
            <person name="Misra M."/>
            <person name="Myers G.L."/>
            <person name="Richardson P."/>
            <person name="Tapia R."/>
            <person name="Thayer N."/>
            <person name="Thompson L.S."/>
            <person name="Brettin T.S."/>
            <person name="Henrissat B."/>
            <person name="Wilson D.B."/>
            <person name="McBride M.J."/>
        </authorList>
    </citation>
    <scope>NUCLEOTIDE SEQUENCE [LARGE SCALE GENOMIC DNA]</scope>
    <source>
        <strain evidence="4">ATCC 33406 / DSM 1761 / CIP 103989 / NBRC 15051 / NCIMB 9469 / D465</strain>
    </source>
</reference>
<dbReference type="PANTHER" id="PTHR33734">
    <property type="entry name" value="LYSM DOMAIN-CONTAINING GPI-ANCHORED PROTEIN 2"/>
    <property type="match status" value="1"/>
</dbReference>
<dbReference type="InterPro" id="IPR036779">
    <property type="entry name" value="LysM_dom_sf"/>
</dbReference>
<feature type="domain" description="LysM" evidence="2">
    <location>
        <begin position="103"/>
        <end position="149"/>
    </location>
</feature>
<name>A0A6N4SUR8_CYTH3</name>
<keyword evidence="4" id="KW-1185">Reference proteome</keyword>
<organism evidence="3 4">
    <name type="scientific">Cytophaga hutchinsonii (strain ATCC 33406 / DSM 1761 / CIP 103989 / NBRC 15051 / NCIMB 9469 / D465)</name>
    <dbReference type="NCBI Taxonomy" id="269798"/>
    <lineage>
        <taxon>Bacteria</taxon>
        <taxon>Pseudomonadati</taxon>
        <taxon>Bacteroidota</taxon>
        <taxon>Cytophagia</taxon>
        <taxon>Cytophagales</taxon>
        <taxon>Cytophagaceae</taxon>
        <taxon>Cytophaga</taxon>
    </lineage>
</organism>
<feature type="domain" description="LysM" evidence="2">
    <location>
        <begin position="39"/>
        <end position="82"/>
    </location>
</feature>
<dbReference type="EC" id="3.2.1.-" evidence="3"/>
<dbReference type="CDD" id="cd00118">
    <property type="entry name" value="LysM"/>
    <property type="match status" value="2"/>
</dbReference>
<dbReference type="PROSITE" id="PS51782">
    <property type="entry name" value="LYSM"/>
    <property type="match status" value="2"/>
</dbReference>
<evidence type="ECO:0000313" key="3">
    <source>
        <dbReference type="EMBL" id="ABG60235.1"/>
    </source>
</evidence>
<feature type="compositionally biased region" description="Low complexity" evidence="1">
    <location>
        <begin position="151"/>
        <end position="196"/>
    </location>
</feature>
<evidence type="ECO:0000259" key="2">
    <source>
        <dbReference type="PROSITE" id="PS51782"/>
    </source>
</evidence>
<keyword evidence="3" id="KW-0326">Glycosidase</keyword>
<dbReference type="SMART" id="SM00257">
    <property type="entry name" value="LysM"/>
    <property type="match status" value="2"/>
</dbReference>
<dbReference type="Pfam" id="PF01476">
    <property type="entry name" value="LysM"/>
    <property type="match status" value="2"/>
</dbReference>
<dbReference type="InterPro" id="IPR018392">
    <property type="entry name" value="LysM"/>
</dbReference>
<evidence type="ECO:0000313" key="4">
    <source>
        <dbReference type="Proteomes" id="UP000001822"/>
    </source>
</evidence>
<dbReference type="SUPFAM" id="SSF54106">
    <property type="entry name" value="LysM domain"/>
    <property type="match status" value="2"/>
</dbReference>
<evidence type="ECO:0000256" key="1">
    <source>
        <dbReference type="SAM" id="MobiDB-lite"/>
    </source>
</evidence>
<dbReference type="Proteomes" id="UP000001822">
    <property type="component" value="Chromosome"/>
</dbReference>
<feature type="region of interest" description="Disordered" evidence="1">
    <location>
        <begin position="151"/>
        <end position="201"/>
    </location>
</feature>
<dbReference type="GO" id="GO:0016798">
    <property type="term" value="F:hydrolase activity, acting on glycosyl bonds"/>
    <property type="evidence" value="ECO:0007669"/>
    <property type="project" value="UniProtKB-KW"/>
</dbReference>
<dbReference type="KEGG" id="chu:CHU_2994"/>